<dbReference type="InterPro" id="IPR029149">
    <property type="entry name" value="Creatin/AminoP/Spt16_N"/>
</dbReference>
<dbReference type="Gene3D" id="3.90.230.10">
    <property type="entry name" value="Creatinase/methionine aminopeptidase superfamily"/>
    <property type="match status" value="1"/>
</dbReference>
<proteinExistence type="predicted"/>
<dbReference type="InterPro" id="IPR050659">
    <property type="entry name" value="Peptidase_M24B"/>
</dbReference>
<dbReference type="PANTHER" id="PTHR46112">
    <property type="entry name" value="AMINOPEPTIDASE"/>
    <property type="match status" value="1"/>
</dbReference>
<comment type="caution">
    <text evidence="3">The sequence shown here is derived from an EMBL/GenBank/DDBJ whole genome shotgun (WGS) entry which is preliminary data.</text>
</comment>
<dbReference type="Proteomes" id="UP000251923">
    <property type="component" value="Unassembled WGS sequence"/>
</dbReference>
<evidence type="ECO:0000313" key="3">
    <source>
        <dbReference type="EMBL" id="RAV80843.1"/>
    </source>
</evidence>
<dbReference type="SUPFAM" id="SSF55920">
    <property type="entry name" value="Creatinase/aminopeptidase"/>
    <property type="match status" value="1"/>
</dbReference>
<organism evidence="3 4">
    <name type="scientific">Aerococcus urinae</name>
    <dbReference type="NCBI Taxonomy" id="1376"/>
    <lineage>
        <taxon>Bacteria</taxon>
        <taxon>Bacillati</taxon>
        <taxon>Bacillota</taxon>
        <taxon>Bacilli</taxon>
        <taxon>Lactobacillales</taxon>
        <taxon>Aerococcaceae</taxon>
        <taxon>Aerococcus</taxon>
    </lineage>
</organism>
<dbReference type="InterPro" id="IPR000587">
    <property type="entry name" value="Creatinase_N"/>
</dbReference>
<keyword evidence="3" id="KW-0645">Protease</keyword>
<feature type="domain" description="Peptidase M24" evidence="1">
    <location>
        <begin position="147"/>
        <end position="349"/>
    </location>
</feature>
<dbReference type="InterPro" id="IPR000994">
    <property type="entry name" value="Pept_M24"/>
</dbReference>
<feature type="domain" description="Creatinase N-terminal" evidence="2">
    <location>
        <begin position="8"/>
        <end position="139"/>
    </location>
</feature>
<gene>
    <name evidence="3" type="ORF">DBT54_02310</name>
</gene>
<dbReference type="Pfam" id="PF01321">
    <property type="entry name" value="Creatinase_N"/>
    <property type="match status" value="1"/>
</dbReference>
<dbReference type="InterPro" id="IPR036005">
    <property type="entry name" value="Creatinase/aminopeptidase-like"/>
</dbReference>
<accession>A0A178HEY9</accession>
<reference evidence="3 4" key="1">
    <citation type="submission" date="2018-04" db="EMBL/GenBank/DDBJ databases">
        <title>Aerococcus urinae genomes.</title>
        <authorList>
            <person name="Hilt E."/>
            <person name="Gilbert N.M."/>
            <person name="Thomas-White K."/>
            <person name="Putonti C."/>
            <person name="Lewis A.L."/>
            <person name="Visck K.L."/>
            <person name="Wolfe A.J."/>
        </authorList>
    </citation>
    <scope>NUCLEOTIDE SEQUENCE [LARGE SCALE GENOMIC DNA]</scope>
    <source>
        <strain evidence="3 4">UMB7480</strain>
    </source>
</reference>
<dbReference type="GeneID" id="86970016"/>
<sequence>MTSNSYQRLDILQDNLKSQGISRLVISDPYAISYYYNIEFDPNERIWLMIAQADQEPVLIANELFVFEEPDKGQVIWIKDGDSIVEAFEKTKVFEGLTEGAKVGVDKHLIAGWLLPLMEAYPHFNWLLTSDIVDQQRAIKTEAEMTAMREVSAITDRAMKRVIEEVIPYGYSEIEACERLKKIFVEEGANQGLSFAPIIAYGPNGADPHHVPDHSKPELGDSVVIDIGCRHNYYCSDMTRTVYYGQPTKEALEIHQIVEEAQARGIKAAQVGQALSEVDLAGRNHIDQAGYGPYFTHRIGHFIGRECHEKGDVSQVNQTPIQAGNIFSVEPGIYLTGNTAVRIEDLVIAHEEGPEVINHYPREAQIVEPK</sequence>
<keyword evidence="3" id="KW-0378">Hydrolase</keyword>
<name>A0A178HEY9_9LACT</name>
<evidence type="ECO:0000313" key="4">
    <source>
        <dbReference type="Proteomes" id="UP000251923"/>
    </source>
</evidence>
<evidence type="ECO:0000259" key="2">
    <source>
        <dbReference type="Pfam" id="PF01321"/>
    </source>
</evidence>
<dbReference type="EMBL" id="QMHM01000003">
    <property type="protein sequence ID" value="RAV80843.1"/>
    <property type="molecule type" value="Genomic_DNA"/>
</dbReference>
<protein>
    <submittedName>
        <fullName evidence="3">Aminopeptidase P family protein</fullName>
    </submittedName>
</protein>
<dbReference type="PANTHER" id="PTHR46112:SF3">
    <property type="entry name" value="AMINOPEPTIDASE YPDF"/>
    <property type="match status" value="1"/>
</dbReference>
<evidence type="ECO:0000259" key="1">
    <source>
        <dbReference type="Pfam" id="PF00557"/>
    </source>
</evidence>
<dbReference type="AlphaFoldDB" id="A0A178HEY9"/>
<dbReference type="Pfam" id="PF00557">
    <property type="entry name" value="Peptidase_M24"/>
    <property type="match status" value="1"/>
</dbReference>
<dbReference type="RefSeq" id="WP_064292978.1">
    <property type="nucleotide sequence ID" value="NZ_JASODG010000003.1"/>
</dbReference>
<keyword evidence="3" id="KW-0031">Aminopeptidase</keyword>
<dbReference type="GO" id="GO:0004177">
    <property type="term" value="F:aminopeptidase activity"/>
    <property type="evidence" value="ECO:0007669"/>
    <property type="project" value="UniProtKB-KW"/>
</dbReference>
<dbReference type="SUPFAM" id="SSF53092">
    <property type="entry name" value="Creatinase/prolidase N-terminal domain"/>
    <property type="match status" value="1"/>
</dbReference>
<dbReference type="Gene3D" id="3.40.350.10">
    <property type="entry name" value="Creatinase/prolidase N-terminal domain"/>
    <property type="match status" value="1"/>
</dbReference>